<evidence type="ECO:0000313" key="1">
    <source>
        <dbReference type="EMBL" id="CAB4726799.1"/>
    </source>
</evidence>
<dbReference type="AlphaFoldDB" id="A0A6J6RWR4"/>
<accession>A0A6J6RWR4</accession>
<sequence>MSSSVAGAEIITFLAPAVICFLASAAFVKIPVDSTTTSTPNLPQGIFAGSLSALTAIVLPPTVILDSVWVTVCESLPRIESYFKRCARVALSVRSFMPTISKSAPDSSEALRKFLPILPKPFTPTFNMSSLI</sequence>
<dbReference type="EMBL" id="CAEZYN010000086">
    <property type="protein sequence ID" value="CAB4726799.1"/>
    <property type="molecule type" value="Genomic_DNA"/>
</dbReference>
<proteinExistence type="predicted"/>
<name>A0A6J6RWR4_9ZZZZ</name>
<gene>
    <name evidence="1" type="ORF">UFOPK2715_00813</name>
</gene>
<protein>
    <submittedName>
        <fullName evidence="1">Unannotated protein</fullName>
    </submittedName>
</protein>
<organism evidence="1">
    <name type="scientific">freshwater metagenome</name>
    <dbReference type="NCBI Taxonomy" id="449393"/>
    <lineage>
        <taxon>unclassified sequences</taxon>
        <taxon>metagenomes</taxon>
        <taxon>ecological metagenomes</taxon>
    </lineage>
</organism>
<reference evidence="1" key="1">
    <citation type="submission" date="2020-05" db="EMBL/GenBank/DDBJ databases">
        <authorList>
            <person name="Chiriac C."/>
            <person name="Salcher M."/>
            <person name="Ghai R."/>
            <person name="Kavagutti S V."/>
        </authorList>
    </citation>
    <scope>NUCLEOTIDE SEQUENCE</scope>
</reference>